<dbReference type="InterPro" id="IPR053926">
    <property type="entry name" value="RecX_HTH_1st"/>
</dbReference>
<feature type="domain" description="RecX third three-helical" evidence="7">
    <location>
        <begin position="108"/>
        <end position="154"/>
    </location>
</feature>
<dbReference type="InterPro" id="IPR053925">
    <property type="entry name" value="RecX_HTH_3rd"/>
</dbReference>
<dbReference type="GeneID" id="70584398"/>
<dbReference type="EMBL" id="FUXB01000018">
    <property type="protein sequence ID" value="SKA23254.1"/>
    <property type="molecule type" value="Genomic_DNA"/>
</dbReference>
<proteinExistence type="inferred from homology"/>
<dbReference type="OrthoDB" id="7066780at2"/>
<evidence type="ECO:0000256" key="3">
    <source>
        <dbReference type="ARBA" id="ARBA00018111"/>
    </source>
</evidence>
<dbReference type="Pfam" id="PF02631">
    <property type="entry name" value="RecX_HTH2"/>
    <property type="match status" value="1"/>
</dbReference>
<comment type="subcellular location">
    <subcellularLocation>
        <location evidence="1 5">Cytoplasm</location>
    </subcellularLocation>
</comment>
<evidence type="ECO:0000256" key="5">
    <source>
        <dbReference type="HAMAP-Rule" id="MF_01114"/>
    </source>
</evidence>
<comment type="similarity">
    <text evidence="2 5">Belongs to the RecX family.</text>
</comment>
<comment type="function">
    <text evidence="5">Modulates RecA activity.</text>
</comment>
<keyword evidence="10" id="KW-1185">Reference proteome</keyword>
<organism evidence="9 10">
    <name type="scientific">Vibrio cincinnatiensis DSM 19608</name>
    <dbReference type="NCBI Taxonomy" id="1123491"/>
    <lineage>
        <taxon>Bacteria</taxon>
        <taxon>Pseudomonadati</taxon>
        <taxon>Pseudomonadota</taxon>
        <taxon>Gammaproteobacteria</taxon>
        <taxon>Vibrionales</taxon>
        <taxon>Vibrionaceae</taxon>
        <taxon>Vibrio</taxon>
    </lineage>
</organism>
<feature type="domain" description="RecX second three-helical" evidence="6">
    <location>
        <begin position="63"/>
        <end position="102"/>
    </location>
</feature>
<evidence type="ECO:0000259" key="8">
    <source>
        <dbReference type="Pfam" id="PF21982"/>
    </source>
</evidence>
<reference evidence="10" key="1">
    <citation type="submission" date="2017-02" db="EMBL/GenBank/DDBJ databases">
        <authorList>
            <person name="Varghese N."/>
            <person name="Submissions S."/>
        </authorList>
    </citation>
    <scope>NUCLEOTIDE SEQUENCE [LARGE SCALE GENOMIC DNA]</scope>
    <source>
        <strain evidence="10">DSM 19608</strain>
    </source>
</reference>
<evidence type="ECO:0000256" key="2">
    <source>
        <dbReference type="ARBA" id="ARBA00009695"/>
    </source>
</evidence>
<dbReference type="PANTHER" id="PTHR33602">
    <property type="entry name" value="REGULATORY PROTEIN RECX FAMILY PROTEIN"/>
    <property type="match status" value="1"/>
</dbReference>
<dbReference type="PANTHER" id="PTHR33602:SF1">
    <property type="entry name" value="REGULATORY PROTEIN RECX FAMILY PROTEIN"/>
    <property type="match status" value="1"/>
</dbReference>
<dbReference type="InterPro" id="IPR036388">
    <property type="entry name" value="WH-like_DNA-bd_sf"/>
</dbReference>
<protein>
    <recommendedName>
        <fullName evidence="3 5">Regulatory protein RecX</fullName>
    </recommendedName>
</protein>
<accession>A0A1T4S4W0</accession>
<evidence type="ECO:0000256" key="4">
    <source>
        <dbReference type="ARBA" id="ARBA00022490"/>
    </source>
</evidence>
<gene>
    <name evidence="5" type="primary">recX</name>
    <name evidence="9" type="ORF">SAMN02745782_03019</name>
</gene>
<dbReference type="HAMAP" id="MF_01114">
    <property type="entry name" value="RecX"/>
    <property type="match status" value="1"/>
</dbReference>
<sequence>MFFHPPREAGTKPKRRCQENALGLLARRDHSQYELSQKLLSKGFSSRDVEQAILYCQQYGYVDDLRYTFSVIRQHISKGHGERRIRQSLQQNRVRDDVISTAFTQIDVDWFELAKQTAEKKFHSLVDIDRKEQAKRIRFLQYRGFSFEQIQYALSDQGQNESA</sequence>
<dbReference type="RefSeq" id="WP_078927360.1">
    <property type="nucleotide sequence ID" value="NZ_FUXB01000018.1"/>
</dbReference>
<dbReference type="Proteomes" id="UP000190834">
    <property type="component" value="Unassembled WGS sequence"/>
</dbReference>
<evidence type="ECO:0000256" key="1">
    <source>
        <dbReference type="ARBA" id="ARBA00004496"/>
    </source>
</evidence>
<evidence type="ECO:0000313" key="9">
    <source>
        <dbReference type="EMBL" id="SKA23254.1"/>
    </source>
</evidence>
<evidence type="ECO:0000259" key="6">
    <source>
        <dbReference type="Pfam" id="PF02631"/>
    </source>
</evidence>
<evidence type="ECO:0000259" key="7">
    <source>
        <dbReference type="Pfam" id="PF21981"/>
    </source>
</evidence>
<dbReference type="GO" id="GO:0006282">
    <property type="term" value="P:regulation of DNA repair"/>
    <property type="evidence" value="ECO:0007669"/>
    <property type="project" value="UniProtKB-UniRule"/>
</dbReference>
<name>A0A1T4S4W0_VIBCI</name>
<dbReference type="AlphaFoldDB" id="A0A1T4S4W0"/>
<evidence type="ECO:0000313" key="10">
    <source>
        <dbReference type="Proteomes" id="UP000190834"/>
    </source>
</evidence>
<dbReference type="STRING" id="1123491.SAMN02745782_03019"/>
<dbReference type="Gene3D" id="1.10.10.10">
    <property type="entry name" value="Winged helix-like DNA-binding domain superfamily/Winged helix DNA-binding domain"/>
    <property type="match status" value="3"/>
</dbReference>
<dbReference type="NCBIfam" id="NF001057">
    <property type="entry name" value="PRK00117.3-3"/>
    <property type="match status" value="1"/>
</dbReference>
<dbReference type="InterPro" id="IPR053924">
    <property type="entry name" value="RecX_HTH_2nd"/>
</dbReference>
<keyword evidence="4 5" id="KW-0963">Cytoplasm</keyword>
<dbReference type="GO" id="GO:0005737">
    <property type="term" value="C:cytoplasm"/>
    <property type="evidence" value="ECO:0007669"/>
    <property type="project" value="UniProtKB-SubCell"/>
</dbReference>
<feature type="domain" description="RecX first three-helical" evidence="8">
    <location>
        <begin position="19"/>
        <end position="55"/>
    </location>
</feature>
<dbReference type="Pfam" id="PF21981">
    <property type="entry name" value="RecX_HTH3"/>
    <property type="match status" value="1"/>
</dbReference>
<dbReference type="InterPro" id="IPR003783">
    <property type="entry name" value="Regulatory_RecX"/>
</dbReference>
<dbReference type="Pfam" id="PF21982">
    <property type="entry name" value="RecX_HTH1"/>
    <property type="match status" value="1"/>
</dbReference>